<dbReference type="InterPro" id="IPR043502">
    <property type="entry name" value="DNA/RNA_pol_sf"/>
</dbReference>
<evidence type="ECO:0000313" key="3">
    <source>
        <dbReference type="EnsemblPlants" id="Pp3c15_17460V3.1"/>
    </source>
</evidence>
<reference evidence="2 4" key="1">
    <citation type="journal article" date="2008" name="Science">
        <title>The Physcomitrella genome reveals evolutionary insights into the conquest of land by plants.</title>
        <authorList>
            <person name="Rensing S."/>
            <person name="Lang D."/>
            <person name="Zimmer A."/>
            <person name="Terry A."/>
            <person name="Salamov A."/>
            <person name="Shapiro H."/>
            <person name="Nishiyama T."/>
            <person name="Perroud P.-F."/>
            <person name="Lindquist E."/>
            <person name="Kamisugi Y."/>
            <person name="Tanahashi T."/>
            <person name="Sakakibara K."/>
            <person name="Fujita T."/>
            <person name="Oishi K."/>
            <person name="Shin-I T."/>
            <person name="Kuroki Y."/>
            <person name="Toyoda A."/>
            <person name="Suzuki Y."/>
            <person name="Hashimoto A."/>
            <person name="Yamaguchi K."/>
            <person name="Sugano A."/>
            <person name="Kohara Y."/>
            <person name="Fujiyama A."/>
            <person name="Anterola A."/>
            <person name="Aoki S."/>
            <person name="Ashton N."/>
            <person name="Barbazuk W.B."/>
            <person name="Barker E."/>
            <person name="Bennetzen J."/>
            <person name="Bezanilla M."/>
            <person name="Blankenship R."/>
            <person name="Cho S.H."/>
            <person name="Dutcher S."/>
            <person name="Estelle M."/>
            <person name="Fawcett J.A."/>
            <person name="Gundlach H."/>
            <person name="Hanada K."/>
            <person name="Heyl A."/>
            <person name="Hicks K.A."/>
            <person name="Hugh J."/>
            <person name="Lohr M."/>
            <person name="Mayer K."/>
            <person name="Melkozernov A."/>
            <person name="Murata T."/>
            <person name="Nelson D."/>
            <person name="Pils B."/>
            <person name="Prigge M."/>
            <person name="Reiss B."/>
            <person name="Renner T."/>
            <person name="Rombauts S."/>
            <person name="Rushton P."/>
            <person name="Sanderfoot A."/>
            <person name="Schween G."/>
            <person name="Shiu S.-H."/>
            <person name="Stueber K."/>
            <person name="Theodoulou F.L."/>
            <person name="Tu H."/>
            <person name="Van de Peer Y."/>
            <person name="Verrier P.J."/>
            <person name="Waters E."/>
            <person name="Wood A."/>
            <person name="Yang L."/>
            <person name="Cove D."/>
            <person name="Cuming A."/>
            <person name="Hasebe M."/>
            <person name="Lucas S."/>
            <person name="Mishler D.B."/>
            <person name="Reski R."/>
            <person name="Grigoriev I."/>
            <person name="Quatrano R.S."/>
            <person name="Boore J.L."/>
        </authorList>
    </citation>
    <scope>NUCLEOTIDE SEQUENCE [LARGE SCALE GENOMIC DNA]</scope>
    <source>
        <strain evidence="3 4">cv. Gransden 2004</strain>
    </source>
</reference>
<feature type="domain" description="Domain X" evidence="1">
    <location>
        <begin position="372"/>
        <end position="467"/>
    </location>
</feature>
<reference evidence="2 4" key="2">
    <citation type="journal article" date="2018" name="Plant J.">
        <title>The Physcomitrella patens chromosome-scale assembly reveals moss genome structure and evolution.</title>
        <authorList>
            <person name="Lang D."/>
            <person name="Ullrich K.K."/>
            <person name="Murat F."/>
            <person name="Fuchs J."/>
            <person name="Jenkins J."/>
            <person name="Haas F.B."/>
            <person name="Piednoel M."/>
            <person name="Gundlach H."/>
            <person name="Van Bel M."/>
            <person name="Meyberg R."/>
            <person name="Vives C."/>
            <person name="Morata J."/>
            <person name="Symeonidi A."/>
            <person name="Hiss M."/>
            <person name="Muchero W."/>
            <person name="Kamisugi Y."/>
            <person name="Saleh O."/>
            <person name="Blanc G."/>
            <person name="Decker E.L."/>
            <person name="van Gessel N."/>
            <person name="Grimwood J."/>
            <person name="Hayes R.D."/>
            <person name="Graham S.W."/>
            <person name="Gunter L.E."/>
            <person name="McDaniel S.F."/>
            <person name="Hoernstein S.N.W."/>
            <person name="Larsson A."/>
            <person name="Li F.W."/>
            <person name="Perroud P.F."/>
            <person name="Phillips J."/>
            <person name="Ranjan P."/>
            <person name="Rokshar D.S."/>
            <person name="Rothfels C.J."/>
            <person name="Schneider L."/>
            <person name="Shu S."/>
            <person name="Stevenson D.W."/>
            <person name="Thummler F."/>
            <person name="Tillich M."/>
            <person name="Villarreal Aguilar J.C."/>
            <person name="Widiez T."/>
            <person name="Wong G.K."/>
            <person name="Wymore A."/>
            <person name="Zhang Y."/>
            <person name="Zimmer A.D."/>
            <person name="Quatrano R.S."/>
            <person name="Mayer K.F.X."/>
            <person name="Goodstein D."/>
            <person name="Casacuberta J.M."/>
            <person name="Vandepoele K."/>
            <person name="Reski R."/>
            <person name="Cuming A.C."/>
            <person name="Tuskan G.A."/>
            <person name="Maumus F."/>
            <person name="Salse J."/>
            <person name="Schmutz J."/>
            <person name="Rensing S.A."/>
        </authorList>
    </citation>
    <scope>NUCLEOTIDE SEQUENCE [LARGE SCALE GENOMIC DNA]</scope>
    <source>
        <strain evidence="3 4">cv. Gransden 2004</strain>
    </source>
</reference>
<dbReference type="Pfam" id="PF01348">
    <property type="entry name" value="Intron_maturas2"/>
    <property type="match status" value="1"/>
</dbReference>
<sequence length="485" mass="56179">MLGSTVRRFGLAFKSDCKLGLAEVFLEDRLFRKQMFGCFTTVTERDFDRQETPGTSLNRPNFESDENKLWFCKYSTFFDPRIYEASYRNLRRKVKRKTKVIDDTFSQSTIVRVIQQMRDRSFQFQPVKKETITTADGTHIPVGTPSFSDQVVQEAMRFILEPVFVNSRPDENSAQATLQRVRNWTGTTWLITDRTPGLLNNLDHSLLGNLLMRGVKDQQLHDLYWKLVNAGLVATINQERHNLTGVSKGGILWPLFTNVYLSEFDVRLKEFASSMSKSLPTKKDKGTKVHYIRYGDRWVVGVDGPKSLAVEAQNKIVSYLNDILKLKIDSDSITISHLPSEKVNFLGVLVGARDKKYVESLVGRSAERAYGRIFLEAPINDIVEKLVDQGFAVNPEWPRGMSAWIHLEAEEILRRYRNIMTGLMEYYSIVDNNNMMRRVFWLLRFSAIFTLCRKWRMSTRALFRKLANDPQYEDLLKGRLTSSRR</sequence>
<dbReference type="GO" id="GO:0005739">
    <property type="term" value="C:mitochondrion"/>
    <property type="evidence" value="ECO:0000318"/>
    <property type="project" value="GO_Central"/>
</dbReference>
<dbReference type="Gramene" id="Pp3c15_17460V3.1">
    <property type="protein sequence ID" value="Pp3c15_17460V3.1"/>
    <property type="gene ID" value="Pp3c15_17460"/>
</dbReference>
<dbReference type="Proteomes" id="UP000006727">
    <property type="component" value="Chromosome 15"/>
</dbReference>
<protein>
    <recommendedName>
        <fullName evidence="1">Domain X domain-containing protein</fullName>
    </recommendedName>
</protein>
<dbReference type="PANTHER" id="PTHR33642">
    <property type="entry name" value="COX1/OXI3 INTRON 1 PROTEIN-RELATED"/>
    <property type="match status" value="1"/>
</dbReference>
<dbReference type="PANTHER" id="PTHR33642:SF3">
    <property type="entry name" value="NUCLEAR INTRON MATURASE 4, MITOCHONDRIAL"/>
    <property type="match status" value="1"/>
</dbReference>
<dbReference type="GeneID" id="112292086"/>
<dbReference type="RefSeq" id="XP_024396002.1">
    <property type="nucleotide sequence ID" value="XM_024540234.2"/>
</dbReference>
<dbReference type="GO" id="GO:0006397">
    <property type="term" value="P:mRNA processing"/>
    <property type="evidence" value="ECO:0007669"/>
    <property type="project" value="InterPro"/>
</dbReference>
<evidence type="ECO:0000259" key="1">
    <source>
        <dbReference type="Pfam" id="PF01348"/>
    </source>
</evidence>
<name>A0A2K1JDH8_PHYPA</name>
<dbReference type="KEGG" id="ppp:112292086"/>
<organism evidence="2">
    <name type="scientific">Physcomitrium patens</name>
    <name type="common">Spreading-leaved earth moss</name>
    <name type="synonym">Physcomitrella patens</name>
    <dbReference type="NCBI Taxonomy" id="3218"/>
    <lineage>
        <taxon>Eukaryota</taxon>
        <taxon>Viridiplantae</taxon>
        <taxon>Streptophyta</taxon>
        <taxon>Embryophyta</taxon>
        <taxon>Bryophyta</taxon>
        <taxon>Bryophytina</taxon>
        <taxon>Bryopsida</taxon>
        <taxon>Funariidae</taxon>
        <taxon>Funariales</taxon>
        <taxon>Funariaceae</taxon>
        <taxon>Physcomitrium</taxon>
    </lineage>
</organism>
<reference evidence="3" key="3">
    <citation type="submission" date="2020-12" db="UniProtKB">
        <authorList>
            <consortium name="EnsemblPlants"/>
        </authorList>
    </citation>
    <scope>IDENTIFICATION</scope>
</reference>
<dbReference type="OrthoDB" id="658143at2759"/>
<dbReference type="SUPFAM" id="SSF56672">
    <property type="entry name" value="DNA/RNA polymerases"/>
    <property type="match status" value="1"/>
</dbReference>
<dbReference type="InterPro" id="IPR024937">
    <property type="entry name" value="Domain_X"/>
</dbReference>
<evidence type="ECO:0000313" key="4">
    <source>
        <dbReference type="Proteomes" id="UP000006727"/>
    </source>
</evidence>
<dbReference type="CDD" id="cd01651">
    <property type="entry name" value="RT_G2_intron"/>
    <property type="match status" value="1"/>
</dbReference>
<evidence type="ECO:0000313" key="2">
    <source>
        <dbReference type="EMBL" id="PNR39586.1"/>
    </source>
</evidence>
<accession>A0A2K1JDH8</accession>
<dbReference type="GO" id="GO:0003964">
    <property type="term" value="F:RNA-directed DNA polymerase activity"/>
    <property type="evidence" value="ECO:0000318"/>
    <property type="project" value="GO_Central"/>
</dbReference>
<gene>
    <name evidence="3" type="primary">LOC112292086</name>
    <name evidence="2" type="ORF">PHYPA_019865</name>
</gene>
<dbReference type="STRING" id="3218.A0A2K1JDH8"/>
<dbReference type="EnsemblPlants" id="Pp3c15_17460V3.1">
    <property type="protein sequence ID" value="Pp3c15_17460V3.1"/>
    <property type="gene ID" value="Pp3c15_17460"/>
</dbReference>
<proteinExistence type="predicted"/>
<keyword evidence="4" id="KW-1185">Reference proteome</keyword>
<dbReference type="EMBL" id="ABEU02000015">
    <property type="protein sequence ID" value="PNR39586.1"/>
    <property type="molecule type" value="Genomic_DNA"/>
</dbReference>
<dbReference type="GO" id="GO:0006315">
    <property type="term" value="P:homing of group II introns"/>
    <property type="evidence" value="ECO:0000318"/>
    <property type="project" value="GO_Central"/>
</dbReference>
<dbReference type="AlphaFoldDB" id="A0A2K1JDH8"/>
<dbReference type="PaxDb" id="3218-PP1S359_21V6.1"/>